<gene>
    <name evidence="2" type="ORF">UFOPK2158_00923</name>
</gene>
<organism evidence="2">
    <name type="scientific">freshwater metagenome</name>
    <dbReference type="NCBI Taxonomy" id="449393"/>
    <lineage>
        <taxon>unclassified sequences</taxon>
        <taxon>metagenomes</taxon>
        <taxon>ecological metagenomes</taxon>
    </lineage>
</organism>
<dbReference type="AlphaFoldDB" id="A0A6J6KDI0"/>
<reference evidence="2" key="1">
    <citation type="submission" date="2020-05" db="EMBL/GenBank/DDBJ databases">
        <authorList>
            <person name="Chiriac C."/>
            <person name="Salcher M."/>
            <person name="Ghai R."/>
            <person name="Kavagutti S V."/>
        </authorList>
    </citation>
    <scope>NUCLEOTIDE SEQUENCE</scope>
</reference>
<evidence type="ECO:0000313" key="2">
    <source>
        <dbReference type="EMBL" id="CAB4645879.1"/>
    </source>
</evidence>
<evidence type="ECO:0000256" key="1">
    <source>
        <dbReference type="SAM" id="MobiDB-lite"/>
    </source>
</evidence>
<proteinExistence type="predicted"/>
<dbReference type="EMBL" id="CAEZVY010000092">
    <property type="protein sequence ID" value="CAB4645879.1"/>
    <property type="molecule type" value="Genomic_DNA"/>
</dbReference>
<protein>
    <submittedName>
        <fullName evidence="2">Unannotated protein</fullName>
    </submittedName>
</protein>
<accession>A0A6J6KDI0</accession>
<feature type="compositionally biased region" description="Polar residues" evidence="1">
    <location>
        <begin position="72"/>
        <end position="85"/>
    </location>
</feature>
<feature type="region of interest" description="Disordered" evidence="1">
    <location>
        <begin position="61"/>
        <end position="85"/>
    </location>
</feature>
<name>A0A6J6KDI0_9ZZZZ</name>
<sequence>MGITGSGIPRAIRVKECDGIDCLDVIETGVRREDVNTEAPGGQVMDGGFLDAQVNNSEVAKRRPDRLHHSSLADTHQTGEIASGH</sequence>